<reference evidence="2" key="2">
    <citation type="submission" date="2022-01" db="EMBL/GenBank/DDBJ databases">
        <authorList>
            <person name="Yamashiro T."/>
            <person name="Shiraishi A."/>
            <person name="Satake H."/>
            <person name="Nakayama K."/>
        </authorList>
    </citation>
    <scope>NUCLEOTIDE SEQUENCE</scope>
</reference>
<sequence>MFYADDAVFVGQWNDSNITTLVHVLECFYRVSGLKINMGKSKIMGVHVDNAKVSRAAVKLGCLILKAHFSYLGSIVGGDMNKLQTWNDIVDRVKRRLSKWKMTTLSIRGRLTLVKSVLGSIPIFHMAMFKVLSGVLRTLESIRSHFLMVMIFKVRRFHRGLMFKWAWRFLNHDTSLWARVIKAIHGVDGNIGMGTGEDSWNEGGKLKDRFPRLYTLETCKWVTVGRKIAQPSLMHSFRRPPRGGAEQAQMEELETLMQSVILTPISDRMTWTLDSSGEFSVASVRKLIDNKLLPEGDHETRWIKFVPIKVNIHAWKVMADSLPTRFNISRRGIDIDSLVCVNCDRGVETSRHLFFEYCMAKQVTQLINRWWNVSDMEIDSYEWWKTWSVNIRMPSRNKKMLEGVYYVMWWLIWSFRNKKIFEDKRRRWLLSLRLLVAPGISHFLFEDDFESDFEFEPLEDPSEEDAPDPYEATIARWRADVLSRSSSSSSSSSSSASVPPVSLLIVPALPGLPRRHAILVLPGQEISFGRPYRTHPNGVLRMLTAGKRVYPFPACIPLYFATENQM</sequence>
<keyword evidence="2" id="KW-0808">Transferase</keyword>
<keyword evidence="3" id="KW-1185">Reference proteome</keyword>
<keyword evidence="2" id="KW-0695">RNA-directed DNA polymerase</keyword>
<evidence type="ECO:0000259" key="1">
    <source>
        <dbReference type="Pfam" id="PF13966"/>
    </source>
</evidence>
<dbReference type="EMBL" id="BQNB010016064">
    <property type="protein sequence ID" value="GJT47412.1"/>
    <property type="molecule type" value="Genomic_DNA"/>
</dbReference>
<name>A0ABQ5E9Z3_9ASTR</name>
<gene>
    <name evidence="2" type="ORF">Tco_0956127</name>
</gene>
<organism evidence="2 3">
    <name type="scientific">Tanacetum coccineum</name>
    <dbReference type="NCBI Taxonomy" id="301880"/>
    <lineage>
        <taxon>Eukaryota</taxon>
        <taxon>Viridiplantae</taxon>
        <taxon>Streptophyta</taxon>
        <taxon>Embryophyta</taxon>
        <taxon>Tracheophyta</taxon>
        <taxon>Spermatophyta</taxon>
        <taxon>Magnoliopsida</taxon>
        <taxon>eudicotyledons</taxon>
        <taxon>Gunneridae</taxon>
        <taxon>Pentapetalae</taxon>
        <taxon>asterids</taxon>
        <taxon>campanulids</taxon>
        <taxon>Asterales</taxon>
        <taxon>Asteraceae</taxon>
        <taxon>Asteroideae</taxon>
        <taxon>Anthemideae</taxon>
        <taxon>Anthemidinae</taxon>
        <taxon>Tanacetum</taxon>
    </lineage>
</organism>
<evidence type="ECO:0000313" key="3">
    <source>
        <dbReference type="Proteomes" id="UP001151760"/>
    </source>
</evidence>
<dbReference type="Pfam" id="PF13966">
    <property type="entry name" value="zf-RVT"/>
    <property type="match status" value="1"/>
</dbReference>
<evidence type="ECO:0000313" key="2">
    <source>
        <dbReference type="EMBL" id="GJT47412.1"/>
    </source>
</evidence>
<comment type="caution">
    <text evidence="2">The sequence shown here is derived from an EMBL/GenBank/DDBJ whole genome shotgun (WGS) entry which is preliminary data.</text>
</comment>
<proteinExistence type="predicted"/>
<protein>
    <submittedName>
        <fullName evidence="2">RNA-directed DNA polymerase, eukaryota, reverse transcriptase zinc-binding domain protein</fullName>
    </submittedName>
</protein>
<dbReference type="PANTHER" id="PTHR33116:SF79">
    <property type="entry name" value="REVERSE TRANSCRIPTASE DOMAIN, ZINC FINGER, CCHC-TYPE-RELATED"/>
    <property type="match status" value="1"/>
</dbReference>
<dbReference type="GO" id="GO:0003964">
    <property type="term" value="F:RNA-directed DNA polymerase activity"/>
    <property type="evidence" value="ECO:0007669"/>
    <property type="project" value="UniProtKB-KW"/>
</dbReference>
<feature type="domain" description="Reverse transcriptase zinc-binding" evidence="1">
    <location>
        <begin position="279"/>
        <end position="362"/>
    </location>
</feature>
<accession>A0ABQ5E9Z3</accession>
<dbReference type="InterPro" id="IPR026960">
    <property type="entry name" value="RVT-Znf"/>
</dbReference>
<dbReference type="PANTHER" id="PTHR33116">
    <property type="entry name" value="REVERSE TRANSCRIPTASE ZINC-BINDING DOMAIN-CONTAINING PROTEIN-RELATED-RELATED"/>
    <property type="match status" value="1"/>
</dbReference>
<dbReference type="Proteomes" id="UP001151760">
    <property type="component" value="Unassembled WGS sequence"/>
</dbReference>
<reference evidence="2" key="1">
    <citation type="journal article" date="2022" name="Int. J. Mol. Sci.">
        <title>Draft Genome of Tanacetum Coccineum: Genomic Comparison of Closely Related Tanacetum-Family Plants.</title>
        <authorList>
            <person name="Yamashiro T."/>
            <person name="Shiraishi A."/>
            <person name="Nakayama K."/>
            <person name="Satake H."/>
        </authorList>
    </citation>
    <scope>NUCLEOTIDE SEQUENCE</scope>
</reference>
<keyword evidence="2" id="KW-0548">Nucleotidyltransferase</keyword>